<dbReference type="GO" id="GO:0015661">
    <property type="term" value="F:L-lysine efflux transmembrane transporter activity"/>
    <property type="evidence" value="ECO:0007669"/>
    <property type="project" value="InterPro"/>
</dbReference>
<organism evidence="2 3">
    <name type="scientific">Thermovenabulum gondwanense</name>
    <dbReference type="NCBI Taxonomy" id="520767"/>
    <lineage>
        <taxon>Bacteria</taxon>
        <taxon>Bacillati</taxon>
        <taxon>Bacillota</taxon>
        <taxon>Clostridia</taxon>
        <taxon>Thermosediminibacterales</taxon>
        <taxon>Thermosediminibacteraceae</taxon>
        <taxon>Thermovenabulum</taxon>
    </lineage>
</organism>
<keyword evidence="1" id="KW-1133">Transmembrane helix</keyword>
<evidence type="ECO:0000313" key="3">
    <source>
        <dbReference type="Proteomes" id="UP000075737"/>
    </source>
</evidence>
<dbReference type="OrthoDB" id="371078at2"/>
<feature type="transmembrane region" description="Helical" evidence="1">
    <location>
        <begin position="93"/>
        <end position="112"/>
    </location>
</feature>
<evidence type="ECO:0000256" key="1">
    <source>
        <dbReference type="SAM" id="Phobius"/>
    </source>
</evidence>
<feature type="transmembrane region" description="Helical" evidence="1">
    <location>
        <begin position="7"/>
        <end position="25"/>
    </location>
</feature>
<keyword evidence="3" id="KW-1185">Reference proteome</keyword>
<evidence type="ECO:0008006" key="4">
    <source>
        <dbReference type="Google" id="ProtNLM"/>
    </source>
</evidence>
<dbReference type="AlphaFoldDB" id="A0A162MHG6"/>
<dbReference type="RefSeq" id="WP_083947412.1">
    <property type="nucleotide sequence ID" value="NZ_LOHZ01000032.1"/>
</dbReference>
<proteinExistence type="predicted"/>
<accession>A0A162MHG6</accession>
<reference evidence="2 3" key="1">
    <citation type="submission" date="2015-12" db="EMBL/GenBank/DDBJ databases">
        <title>Draft genome of Thermovenabulum gondwanense isolated from a red thermophilic microbial mat colonisisng an outflow channel of a bore well.</title>
        <authorList>
            <person name="Patel B.K."/>
        </authorList>
    </citation>
    <scope>NUCLEOTIDE SEQUENCE [LARGE SCALE GENOMIC DNA]</scope>
    <source>
        <strain evidence="2 3">R270</strain>
    </source>
</reference>
<dbReference type="STRING" id="520767.ATZ99_15010"/>
<feature type="transmembrane region" description="Helical" evidence="1">
    <location>
        <begin position="173"/>
        <end position="196"/>
    </location>
</feature>
<keyword evidence="1" id="KW-0812">Transmembrane</keyword>
<feature type="transmembrane region" description="Helical" evidence="1">
    <location>
        <begin position="31"/>
        <end position="49"/>
    </location>
</feature>
<gene>
    <name evidence="2" type="ORF">ATZ99_15010</name>
</gene>
<evidence type="ECO:0000313" key="2">
    <source>
        <dbReference type="EMBL" id="KYO65863.1"/>
    </source>
</evidence>
<sequence length="200" mass="21623">MSQMVMTAVILGIISGFVFKNNIFIVNHLDTLISIFLLILIFFIGYDLGKKKDVIYKIREKGLRILLVPVAIGMGSIFGAVMGGFLLKMQVNEAAAVGAGCGWYSMSGVLLSQIKGPELGSIAFLANVFRELTAFLFLPYFKKISKLAPVGVCGATAMDTTLPLISKVLGLDYTVISLISGFVITMLVPIVIPLIIKIPF</sequence>
<protein>
    <recommendedName>
        <fullName evidence="4">Lysine exporter LysO</fullName>
    </recommendedName>
</protein>
<dbReference type="InterPro" id="IPR005642">
    <property type="entry name" value="LysO"/>
</dbReference>
<comment type="caution">
    <text evidence="2">The sequence shown here is derived from an EMBL/GenBank/DDBJ whole genome shotgun (WGS) entry which is preliminary data.</text>
</comment>
<dbReference type="Pfam" id="PF03956">
    <property type="entry name" value="Lys_export"/>
    <property type="match status" value="1"/>
</dbReference>
<dbReference type="PANTHER" id="PTHR35804:SF1">
    <property type="entry name" value="LYSINE EXPORTER LYSO"/>
    <property type="match status" value="1"/>
</dbReference>
<dbReference type="GO" id="GO:0005886">
    <property type="term" value="C:plasma membrane"/>
    <property type="evidence" value="ECO:0007669"/>
    <property type="project" value="TreeGrafter"/>
</dbReference>
<feature type="transmembrane region" description="Helical" evidence="1">
    <location>
        <begin position="119"/>
        <end position="141"/>
    </location>
</feature>
<keyword evidence="1" id="KW-0472">Membrane</keyword>
<dbReference type="Proteomes" id="UP000075737">
    <property type="component" value="Unassembled WGS sequence"/>
</dbReference>
<dbReference type="EMBL" id="LOHZ01000032">
    <property type="protein sequence ID" value="KYO65863.1"/>
    <property type="molecule type" value="Genomic_DNA"/>
</dbReference>
<name>A0A162MHG6_9FIRM</name>
<dbReference type="PANTHER" id="PTHR35804">
    <property type="entry name" value="LYSINE EXPORTER LYSO"/>
    <property type="match status" value="1"/>
</dbReference>
<feature type="transmembrane region" description="Helical" evidence="1">
    <location>
        <begin position="65"/>
        <end position="87"/>
    </location>
</feature>